<keyword evidence="3" id="KW-1185">Reference proteome</keyword>
<organism evidence="2 3">
    <name type="scientific">Eimeria mitis</name>
    <dbReference type="NCBI Taxonomy" id="44415"/>
    <lineage>
        <taxon>Eukaryota</taxon>
        <taxon>Sar</taxon>
        <taxon>Alveolata</taxon>
        <taxon>Apicomplexa</taxon>
        <taxon>Conoidasida</taxon>
        <taxon>Coccidia</taxon>
        <taxon>Eucoccidiorida</taxon>
        <taxon>Eimeriorina</taxon>
        <taxon>Eimeriidae</taxon>
        <taxon>Eimeria</taxon>
    </lineage>
</organism>
<evidence type="ECO:0000313" key="2">
    <source>
        <dbReference type="EMBL" id="CDJ35736.1"/>
    </source>
</evidence>
<proteinExistence type="predicted"/>
<sequence>MACGVDYTFAVNLKNPICTLLRTSAIPIAEALCAAGLQREDWILVLISLGWGGVFAGAAAFNAWRSATRESRHPYLEQTKSMLQSNEAVVEYLGTPLEVKAVEEHTETFAPWKRLVLLLRGPKGCTRAFVCARRVGYSEEDLVEKFTEEEEGAWWSRPYILKQWLLQTIGDAWELFQLLFASRGTEGRERSEGVGEWEVTSLFVLAPQNPLGDDAETRTNDAEAQTKTPRVIVCKGIPADNPDWCNSPLFDLSTILLQWVIHHRHLHQLTARHLEDALKKRNPPSACVSNKDKRAWAPQLRLRYFTGQLSREAIDGVAHLEIQTEEDARGDPDFADMLQCELRLQARRPSPSSPFVAFESTLSMIQEPPDGDPPFPVVQTFALDPKALAVPAEA</sequence>
<keyword evidence="1" id="KW-1133">Transmembrane helix</keyword>
<reference evidence="2" key="1">
    <citation type="submission" date="2013-10" db="EMBL/GenBank/DDBJ databases">
        <title>Genomic analysis of the causative agents of coccidiosis in chickens.</title>
        <authorList>
            <person name="Reid A.J."/>
            <person name="Blake D."/>
            <person name="Billington K."/>
            <person name="Browne H."/>
            <person name="Dunn M."/>
            <person name="Hung S."/>
            <person name="Kawahara F."/>
            <person name="Miranda-Saavedra D."/>
            <person name="Mourier T."/>
            <person name="Nagra H."/>
            <person name="Otto T.D."/>
            <person name="Rawlings N."/>
            <person name="Sanchez A."/>
            <person name="Sanders M."/>
            <person name="Subramaniam C."/>
            <person name="Tay Y."/>
            <person name="Dear P."/>
            <person name="Doerig C."/>
            <person name="Gruber A."/>
            <person name="Parkinson J."/>
            <person name="Shirley M."/>
            <person name="Wan K.L."/>
            <person name="Berriman M."/>
            <person name="Tomley F."/>
            <person name="Pain A."/>
        </authorList>
    </citation>
    <scope>NUCLEOTIDE SEQUENCE [LARGE SCALE GENOMIC DNA]</scope>
    <source>
        <strain evidence="2">Houghton</strain>
    </source>
</reference>
<protein>
    <submittedName>
        <fullName evidence="2">Uncharacterized protein</fullName>
    </submittedName>
</protein>
<accession>U6KG16</accession>
<dbReference type="RefSeq" id="XP_037878025.1">
    <property type="nucleotide sequence ID" value="XM_038022171.1"/>
</dbReference>
<feature type="transmembrane region" description="Helical" evidence="1">
    <location>
        <begin position="42"/>
        <end position="64"/>
    </location>
</feature>
<evidence type="ECO:0000313" key="3">
    <source>
        <dbReference type="Proteomes" id="UP000030744"/>
    </source>
</evidence>
<gene>
    <name evidence="2" type="ORF">EMH_0030480</name>
</gene>
<dbReference type="VEuPathDB" id="ToxoDB:EMH_0030480"/>
<dbReference type="GeneID" id="60403936"/>
<dbReference type="OrthoDB" id="346322at2759"/>
<keyword evidence="1" id="KW-0812">Transmembrane</keyword>
<reference evidence="2" key="2">
    <citation type="submission" date="2013-10" db="EMBL/GenBank/DDBJ databases">
        <authorList>
            <person name="Aslett M."/>
        </authorList>
    </citation>
    <scope>NUCLEOTIDE SEQUENCE [LARGE SCALE GENOMIC DNA]</scope>
    <source>
        <strain evidence="2">Houghton</strain>
    </source>
</reference>
<dbReference type="EMBL" id="HG732448">
    <property type="protein sequence ID" value="CDJ35736.1"/>
    <property type="molecule type" value="Genomic_DNA"/>
</dbReference>
<dbReference type="Proteomes" id="UP000030744">
    <property type="component" value="Unassembled WGS sequence"/>
</dbReference>
<keyword evidence="1" id="KW-0472">Membrane</keyword>
<dbReference type="AlphaFoldDB" id="U6KG16"/>
<name>U6KG16_9EIME</name>
<evidence type="ECO:0000256" key="1">
    <source>
        <dbReference type="SAM" id="Phobius"/>
    </source>
</evidence>